<feature type="region of interest" description="Disordered" evidence="11">
    <location>
        <begin position="105"/>
        <end position="153"/>
    </location>
</feature>
<organism evidence="14 15">
    <name type="scientific">Cephalotrichum gorgonifer</name>
    <dbReference type="NCBI Taxonomy" id="2041049"/>
    <lineage>
        <taxon>Eukaryota</taxon>
        <taxon>Fungi</taxon>
        <taxon>Dikarya</taxon>
        <taxon>Ascomycota</taxon>
        <taxon>Pezizomycotina</taxon>
        <taxon>Sordariomycetes</taxon>
        <taxon>Hypocreomycetidae</taxon>
        <taxon>Microascales</taxon>
        <taxon>Microascaceae</taxon>
        <taxon>Cephalotrichum</taxon>
    </lineage>
</organism>
<dbReference type="FunFam" id="1.20.5.110:FF:000006">
    <property type="entry name" value="Syntaxin 6"/>
    <property type="match status" value="1"/>
</dbReference>
<keyword evidence="3 12" id="KW-0812">Transmembrane</keyword>
<dbReference type="Pfam" id="PF09177">
    <property type="entry name" value="STX6_10_61_N"/>
    <property type="match status" value="1"/>
</dbReference>
<evidence type="ECO:0000256" key="3">
    <source>
        <dbReference type="ARBA" id="ARBA00022692"/>
    </source>
</evidence>
<evidence type="ECO:0000256" key="4">
    <source>
        <dbReference type="ARBA" id="ARBA00022927"/>
    </source>
</evidence>
<dbReference type="SMART" id="SM00397">
    <property type="entry name" value="t_SNARE"/>
    <property type="match status" value="1"/>
</dbReference>
<keyword evidence="5 12" id="KW-1133">Transmembrane helix</keyword>
<name>A0AAE8MVJ9_9PEZI</name>
<dbReference type="CDD" id="cd15851">
    <property type="entry name" value="SNARE_Syntaxin6"/>
    <property type="match status" value="1"/>
</dbReference>
<dbReference type="InterPro" id="IPR015260">
    <property type="entry name" value="Syntaxin-6/10/61_N"/>
</dbReference>
<feature type="compositionally biased region" description="Gly residues" evidence="11">
    <location>
        <begin position="116"/>
        <end position="130"/>
    </location>
</feature>
<evidence type="ECO:0000256" key="5">
    <source>
        <dbReference type="ARBA" id="ARBA00022989"/>
    </source>
</evidence>
<evidence type="ECO:0000313" key="15">
    <source>
        <dbReference type="Proteomes" id="UP001187682"/>
    </source>
</evidence>
<dbReference type="Gene3D" id="1.20.58.90">
    <property type="match status" value="1"/>
</dbReference>
<accession>A0AAE8MVJ9</accession>
<dbReference type="SUPFAM" id="SSF58038">
    <property type="entry name" value="SNARE fusion complex"/>
    <property type="match status" value="1"/>
</dbReference>
<feature type="transmembrane region" description="Helical" evidence="12">
    <location>
        <begin position="232"/>
        <end position="254"/>
    </location>
</feature>
<proteinExistence type="inferred from homology"/>
<dbReference type="PANTHER" id="PTHR12791">
    <property type="entry name" value="GOLGI SNARE BET1-RELATED"/>
    <property type="match status" value="1"/>
</dbReference>
<gene>
    <name evidence="14" type="ORF">DNG_03726</name>
</gene>
<evidence type="ECO:0000259" key="13">
    <source>
        <dbReference type="PROSITE" id="PS50192"/>
    </source>
</evidence>
<evidence type="ECO:0000256" key="1">
    <source>
        <dbReference type="ARBA" id="ARBA00009063"/>
    </source>
</evidence>
<comment type="subcellular location">
    <subcellularLocation>
        <location evidence="9">Golgi apparatus</location>
        <location evidence="9">trans-Golgi network membrane</location>
        <topology evidence="9">Single-pass type IV membrane protein</topology>
    </subcellularLocation>
</comment>
<dbReference type="PROSITE" id="PS50192">
    <property type="entry name" value="T_SNARE"/>
    <property type="match status" value="1"/>
</dbReference>
<evidence type="ECO:0000313" key="14">
    <source>
        <dbReference type="EMBL" id="SPO00978.1"/>
    </source>
</evidence>
<comment type="similarity">
    <text evidence="1">Belongs to the syntaxin family.</text>
</comment>
<dbReference type="GO" id="GO:0015031">
    <property type="term" value="P:protein transport"/>
    <property type="evidence" value="ECO:0007669"/>
    <property type="project" value="UniProtKB-KW"/>
</dbReference>
<evidence type="ECO:0000256" key="8">
    <source>
        <dbReference type="ARBA" id="ARBA00023136"/>
    </source>
</evidence>
<keyword evidence="15" id="KW-1185">Reference proteome</keyword>
<feature type="domain" description="T-SNARE coiled-coil homology" evidence="13">
    <location>
        <begin position="163"/>
        <end position="225"/>
    </location>
</feature>
<dbReference type="GO" id="GO:0016020">
    <property type="term" value="C:membrane"/>
    <property type="evidence" value="ECO:0007669"/>
    <property type="project" value="InterPro"/>
</dbReference>
<keyword evidence="7" id="KW-0175">Coiled coil</keyword>
<evidence type="ECO:0000256" key="11">
    <source>
        <dbReference type="SAM" id="MobiDB-lite"/>
    </source>
</evidence>
<evidence type="ECO:0000256" key="10">
    <source>
        <dbReference type="ARBA" id="ARBA00073343"/>
    </source>
</evidence>
<sequence length="255" mass="27644">MSSTNEEDPFLQVQRDVQSQLTSTRQLFTSYLRIRSLTTDRGHSTTPELKSALIDLEAALESLAEDVADLSGAVSAAESEPNHFGLDDGEIRRRKRAVEEVRGEIDDMREELAKPAGGGGGGAAGASRGKGGPEDLPDPSSFALDDGGGGEDHYAEFEHRQQEQMLREQDGHLDGVLQTVGNLRRQADDMGRELEEQDGMLNVVDEMADRVGGRLQTGVKKLGYIVRSNEDTLSSCCIGVLILALIILLVLLLIL</sequence>
<dbReference type="Gene3D" id="1.20.5.110">
    <property type="match status" value="1"/>
</dbReference>
<dbReference type="InterPro" id="IPR010989">
    <property type="entry name" value="SNARE"/>
</dbReference>
<evidence type="ECO:0000256" key="7">
    <source>
        <dbReference type="ARBA" id="ARBA00023054"/>
    </source>
</evidence>
<protein>
    <recommendedName>
        <fullName evidence="10">t-SNARE affecting a late Golgi compartment protein 1</fullName>
    </recommendedName>
</protein>
<keyword evidence="4" id="KW-0653">Protein transport</keyword>
<evidence type="ECO:0000256" key="6">
    <source>
        <dbReference type="ARBA" id="ARBA00023034"/>
    </source>
</evidence>
<dbReference type="GO" id="GO:0005794">
    <property type="term" value="C:Golgi apparatus"/>
    <property type="evidence" value="ECO:0007669"/>
    <property type="project" value="UniProtKB-SubCell"/>
</dbReference>
<comment type="caution">
    <text evidence="14">The sequence shown here is derived from an EMBL/GenBank/DDBJ whole genome shotgun (WGS) entry which is preliminary data.</text>
</comment>
<evidence type="ECO:0000256" key="9">
    <source>
        <dbReference type="ARBA" id="ARBA00037801"/>
    </source>
</evidence>
<reference evidence="14" key="1">
    <citation type="submission" date="2018-03" db="EMBL/GenBank/DDBJ databases">
        <authorList>
            <person name="Guldener U."/>
        </authorList>
    </citation>
    <scope>NUCLEOTIDE SEQUENCE</scope>
</reference>
<keyword evidence="2" id="KW-0813">Transport</keyword>
<dbReference type="AlphaFoldDB" id="A0AAE8MVJ9"/>
<keyword evidence="8 12" id="KW-0472">Membrane</keyword>
<evidence type="ECO:0000256" key="12">
    <source>
        <dbReference type="SAM" id="Phobius"/>
    </source>
</evidence>
<dbReference type="SUPFAM" id="SSF47661">
    <property type="entry name" value="t-snare proteins"/>
    <property type="match status" value="1"/>
</dbReference>
<dbReference type="InterPro" id="IPR000727">
    <property type="entry name" value="T_SNARE_dom"/>
</dbReference>
<dbReference type="FunFam" id="1.20.58.90:FF:000004">
    <property type="entry name" value="Syntaxin 10"/>
    <property type="match status" value="1"/>
</dbReference>
<dbReference type="Proteomes" id="UP001187682">
    <property type="component" value="Unassembled WGS sequence"/>
</dbReference>
<evidence type="ECO:0000256" key="2">
    <source>
        <dbReference type="ARBA" id="ARBA00022448"/>
    </source>
</evidence>
<dbReference type="CDD" id="cd21444">
    <property type="entry name" value="SNARE_NTD_Tlg1p-like"/>
    <property type="match status" value="1"/>
</dbReference>
<dbReference type="InterPro" id="IPR048036">
    <property type="entry name" value="Tlg1p-like_N"/>
</dbReference>
<dbReference type="GO" id="GO:0048193">
    <property type="term" value="P:Golgi vesicle transport"/>
    <property type="evidence" value="ECO:0007669"/>
    <property type="project" value="InterPro"/>
</dbReference>
<keyword evidence="6" id="KW-0333">Golgi apparatus</keyword>
<dbReference type="EMBL" id="ONZQ02000004">
    <property type="protein sequence ID" value="SPO00978.1"/>
    <property type="molecule type" value="Genomic_DNA"/>
</dbReference>